<dbReference type="InterPro" id="IPR008587">
    <property type="entry name" value="FPP_plant"/>
</dbReference>
<gene>
    <name evidence="1" type="ORF">V6N11_030398</name>
</gene>
<comment type="caution">
    <text evidence="1">The sequence shown here is derived from an EMBL/GenBank/DDBJ whole genome shotgun (WGS) entry which is preliminary data.</text>
</comment>
<organism evidence="1 2">
    <name type="scientific">Hibiscus sabdariffa</name>
    <name type="common">roselle</name>
    <dbReference type="NCBI Taxonomy" id="183260"/>
    <lineage>
        <taxon>Eukaryota</taxon>
        <taxon>Viridiplantae</taxon>
        <taxon>Streptophyta</taxon>
        <taxon>Embryophyta</taxon>
        <taxon>Tracheophyta</taxon>
        <taxon>Spermatophyta</taxon>
        <taxon>Magnoliopsida</taxon>
        <taxon>eudicotyledons</taxon>
        <taxon>Gunneridae</taxon>
        <taxon>Pentapetalae</taxon>
        <taxon>rosids</taxon>
        <taxon>malvids</taxon>
        <taxon>Malvales</taxon>
        <taxon>Malvaceae</taxon>
        <taxon>Malvoideae</taxon>
        <taxon>Hibiscus</taxon>
    </lineage>
</organism>
<proteinExistence type="predicted"/>
<name>A0ABR2PKQ2_9ROSI</name>
<reference evidence="1 2" key="1">
    <citation type="journal article" date="2024" name="G3 (Bethesda)">
        <title>Genome assembly of Hibiscus sabdariffa L. provides insights into metabolisms of medicinal natural products.</title>
        <authorList>
            <person name="Kim T."/>
        </authorList>
    </citation>
    <scope>NUCLEOTIDE SEQUENCE [LARGE SCALE GENOMIC DNA]</scope>
    <source>
        <strain evidence="1">TK-2024</strain>
        <tissue evidence="1">Old leaves</tissue>
    </source>
</reference>
<dbReference type="Pfam" id="PF05911">
    <property type="entry name" value="FPP"/>
    <property type="match status" value="2"/>
</dbReference>
<evidence type="ECO:0000313" key="2">
    <source>
        <dbReference type="Proteomes" id="UP001396334"/>
    </source>
</evidence>
<dbReference type="EMBL" id="JBBPBN010000057">
    <property type="protein sequence ID" value="KAK8989030.1"/>
    <property type="molecule type" value="Genomic_DNA"/>
</dbReference>
<dbReference type="Proteomes" id="UP001396334">
    <property type="component" value="Unassembled WGS sequence"/>
</dbReference>
<keyword evidence="2" id="KW-1185">Reference proteome</keyword>
<evidence type="ECO:0000313" key="1">
    <source>
        <dbReference type="EMBL" id="KAK8989030.1"/>
    </source>
</evidence>
<sequence length="383" mass="42142">MEEETKMLKEALTIRNNELLASRNLCMETSSKLQILEAQLAISNQQRSSSKAVVQFPTEVYSSQIASNPPSMTSLSEVGNDDARSCSESSAIALISGVSQFKKENSTEKSNKTENTLHLDLMDDFLEISETVKGDDASGEISCKTLHYEKQHDLSSPANHISDADKLSVTKLRARLSMVLQSTSSDADMHKILEDIIHAVQDASETLSQHSVNVVSDGTCNGQAYPGDGSLTEEKNIHKYSGVKFVRYLGKEARAVDDISSDGKGLSYKIDEFLVTYDKVFCSNVCLDDFIFYLSAVLAKASELRFNVLGYEGNEVEISSPDCIAKVVLPENKVTQNNPSGGSYQNISARISNPSSTVLMMETWSQNINQNKRMNSLQKSSRN</sequence>
<protein>
    <submittedName>
        <fullName evidence="1">Uncharacterized protein</fullName>
    </submittedName>
</protein>
<accession>A0ABR2PKQ2</accession>